<sequence>MDRLFDTIGLEIILVLNIRSREKKKRQNESLVD</sequence>
<name>B1XU21_POLNS</name>
<dbReference type="KEGG" id="pne:Pnec_0593"/>
<dbReference type="EMBL" id="CP001010">
    <property type="protein sequence ID" value="ACB43848.1"/>
    <property type="molecule type" value="Genomic_DNA"/>
</dbReference>
<gene>
    <name evidence="1" type="ordered locus">Pnec_0593</name>
</gene>
<dbReference type="AlphaFoldDB" id="B1XU21"/>
<evidence type="ECO:0000313" key="1">
    <source>
        <dbReference type="EMBL" id="ACB43848.1"/>
    </source>
</evidence>
<organism evidence="1">
    <name type="scientific">Polynucleobacter necessarius subsp. necessarius (strain STIR1)</name>
    <dbReference type="NCBI Taxonomy" id="452638"/>
    <lineage>
        <taxon>Bacteria</taxon>
        <taxon>Pseudomonadati</taxon>
        <taxon>Pseudomonadota</taxon>
        <taxon>Betaproteobacteria</taxon>
        <taxon>Burkholderiales</taxon>
        <taxon>Burkholderiaceae</taxon>
        <taxon>Polynucleobacter</taxon>
    </lineage>
</organism>
<protein>
    <submittedName>
        <fullName evidence="1">Uncharacterized protein</fullName>
    </submittedName>
</protein>
<accession>B1XU21</accession>
<dbReference type="HOGENOM" id="CLU_3383211_0_0_4"/>
<proteinExistence type="predicted"/>
<reference evidence="1" key="1">
    <citation type="submission" date="2008-03" db="EMBL/GenBank/DDBJ databases">
        <title>Complete sequence of Polynucleobacter necessarius STIR1.</title>
        <authorList>
            <consortium name="US DOE Joint Genome Institute"/>
            <person name="Copeland A."/>
            <person name="Lucas S."/>
            <person name="Lapidus A."/>
            <person name="Barry K."/>
            <person name="Detter J.C."/>
            <person name="Glavina del Rio T."/>
            <person name="Hammon N."/>
            <person name="Israni S."/>
            <person name="Dalin E."/>
            <person name="Tice H."/>
            <person name="Pitluck S."/>
            <person name="Chain P."/>
            <person name="Malfatti S."/>
            <person name="Shin M."/>
            <person name="Vergez L."/>
            <person name="Schmutz J."/>
            <person name="Larimer F."/>
            <person name="Land M."/>
            <person name="Hauser L."/>
            <person name="Kyrpides N."/>
            <person name="Kim E."/>
            <person name="Hahn M."/>
            <person name="Richardson P."/>
        </authorList>
    </citation>
    <scope>NUCLEOTIDE SEQUENCE [LARGE SCALE GENOMIC DNA]</scope>
    <source>
        <strain evidence="1">STIR1</strain>
    </source>
</reference>